<dbReference type="AlphaFoldDB" id="A0A0V0QC06"/>
<evidence type="ECO:0000313" key="4">
    <source>
        <dbReference type="Proteomes" id="UP000054937"/>
    </source>
</evidence>
<dbReference type="EMBL" id="LDAU01000204">
    <property type="protein sequence ID" value="KRW99788.1"/>
    <property type="molecule type" value="Genomic_DNA"/>
</dbReference>
<feature type="compositionally biased region" description="Basic and acidic residues" evidence="2">
    <location>
        <begin position="476"/>
        <end position="486"/>
    </location>
</feature>
<feature type="region of interest" description="Disordered" evidence="2">
    <location>
        <begin position="47"/>
        <end position="67"/>
    </location>
</feature>
<feature type="region of interest" description="Disordered" evidence="2">
    <location>
        <begin position="183"/>
        <end position="223"/>
    </location>
</feature>
<proteinExistence type="predicted"/>
<keyword evidence="4" id="KW-1185">Reference proteome</keyword>
<evidence type="ECO:0000313" key="3">
    <source>
        <dbReference type="EMBL" id="KRW99788.1"/>
    </source>
</evidence>
<feature type="region of interest" description="Disordered" evidence="2">
    <location>
        <begin position="462"/>
        <end position="486"/>
    </location>
</feature>
<keyword evidence="1" id="KW-0175">Coiled coil</keyword>
<reference evidence="3 4" key="1">
    <citation type="journal article" date="2015" name="Sci. Rep.">
        <title>Genome of the facultative scuticociliatosis pathogen Pseudocohnilembus persalinus provides insight into its virulence through horizontal gene transfer.</title>
        <authorList>
            <person name="Xiong J."/>
            <person name="Wang G."/>
            <person name="Cheng J."/>
            <person name="Tian M."/>
            <person name="Pan X."/>
            <person name="Warren A."/>
            <person name="Jiang C."/>
            <person name="Yuan D."/>
            <person name="Miao W."/>
        </authorList>
    </citation>
    <scope>NUCLEOTIDE SEQUENCE [LARGE SCALE GENOMIC DNA]</scope>
    <source>
        <strain evidence="3">36N120E</strain>
    </source>
</reference>
<feature type="compositionally biased region" description="Low complexity" evidence="2">
    <location>
        <begin position="183"/>
        <end position="195"/>
    </location>
</feature>
<evidence type="ECO:0000256" key="1">
    <source>
        <dbReference type="SAM" id="Coils"/>
    </source>
</evidence>
<dbReference type="InParanoid" id="A0A0V0QC06"/>
<feature type="region of interest" description="Disordered" evidence="2">
    <location>
        <begin position="280"/>
        <end position="301"/>
    </location>
</feature>
<accession>A0A0V0QC06</accession>
<sequence>MIVGNNLSQLAQIKSLDLVLCYNNQQQSQEFNNQLDQNQQQEYYLDQKNQQSPKNHKYRIQNQSKDKKYKESKKITILDQDEQFQKIGQSKLQFIPYESQTNYYNTKFTKYERLLYKEKLELFQPNQYSRHQKIQKKLFDKINDRENKEKENKIKKIDQLQKNVQNINKKNSQEIYKNCSIEQQQNKQDDTNNQGKKLKIQDDQKNEKNEKDINKKQNQKKSQIKLVYDNQKIVLWQRDQLNKQLNSSDVQEKEHSINLYLSQMPKENIEIKIKQNDKIQQTQKNARQNTQHKQNQSSLDQNYNSYKKFKKLKNLQQLNSPDQSCIYLNQNLNHNNSSYSCSPQNRKINALKSKIIIESLTPVNMKQNDMNSTFENHSSQIPYNFQFNDLVKQNSLKEIGNIKQQSQNFKSQNYNENDHVKQDNGVQNIQQFLSQDSQTQKQIENDKDFQVLSTRSQFFQNSLNNKEQKGNQNEVKQQKQNEGENKIRCQINEKKQENNNTESQNQNYNQKMKSKDQFLTFESLQTENFDGFFSNITKRSDYKNKTLNNFNQTARSQFILHNKAHIKYQTIDFKNPFKQAQISIDNKNRRSFNGISQNFYDKIQRNKKIYSSKDDYFNNSSQIKDQFFNTVQQFQLEDSFKQGNESFQQKQGISNFQNVQLQNQNQQNDEKFIDELYYKNFEQKQSYPQDQKQQLELNMEKYCNIKEFLGKVRKNKSRKEGYFNKNYHSVVNSIQKFQQNKKSSYCDIFAKRDSFFSEKSNFEQNEKDQNKQKHKFLGKNIDLQTEFIDGTQLQNQTIVDKMAEQSYKQQNLLQNKLKQTAAIRQVQMYIDEKRADYLQQIEQEKQAILDNIRQTHLQRKMEQQQQEQNKDNKNIKYFHQKVRDQNQNIQKQNSENLEEKIKEFKYKFTRLSEELLNYQENLQAIEDLGQYFNYVKSFQEVVQQKQSELQDLMEFYILTLVERGFYLQYKFLIEKKQNQESEIQDLNQENFLKMVKKNKISLQQQIFEEEQDPLTLEKKVFFYL</sequence>
<feature type="coiled-coil region" evidence="1">
    <location>
        <begin position="838"/>
        <end position="928"/>
    </location>
</feature>
<dbReference type="Proteomes" id="UP000054937">
    <property type="component" value="Unassembled WGS sequence"/>
</dbReference>
<protein>
    <submittedName>
        <fullName evidence="3">Uncharacterized protein</fullName>
    </submittedName>
</protein>
<comment type="caution">
    <text evidence="3">The sequence shown here is derived from an EMBL/GenBank/DDBJ whole genome shotgun (WGS) entry which is preliminary data.</text>
</comment>
<name>A0A0V0QC06_PSEPJ</name>
<gene>
    <name evidence="3" type="ORF">PPERSA_07865</name>
</gene>
<organism evidence="3 4">
    <name type="scientific">Pseudocohnilembus persalinus</name>
    <name type="common">Ciliate</name>
    <dbReference type="NCBI Taxonomy" id="266149"/>
    <lineage>
        <taxon>Eukaryota</taxon>
        <taxon>Sar</taxon>
        <taxon>Alveolata</taxon>
        <taxon>Ciliophora</taxon>
        <taxon>Intramacronucleata</taxon>
        <taxon>Oligohymenophorea</taxon>
        <taxon>Scuticociliatia</taxon>
        <taxon>Philasterida</taxon>
        <taxon>Pseudocohnilembidae</taxon>
        <taxon>Pseudocohnilembus</taxon>
    </lineage>
</organism>
<evidence type="ECO:0000256" key="2">
    <source>
        <dbReference type="SAM" id="MobiDB-lite"/>
    </source>
</evidence>
<feature type="compositionally biased region" description="Basic and acidic residues" evidence="2">
    <location>
        <begin position="199"/>
        <end position="215"/>
    </location>
</feature>